<keyword evidence="2" id="KW-1185">Reference proteome</keyword>
<accession>A0ABP9UZD9</accession>
<evidence type="ECO:0000313" key="2">
    <source>
        <dbReference type="Proteomes" id="UP001476282"/>
    </source>
</evidence>
<gene>
    <name evidence="1" type="ORF">Hsar01_04005</name>
</gene>
<sequence length="35" mass="4279">MPKERFVFNPDDLLWQEIIMLYFPLTREIGPAKNR</sequence>
<evidence type="ECO:0008006" key="3">
    <source>
        <dbReference type="Google" id="ProtNLM"/>
    </source>
</evidence>
<proteinExistence type="predicted"/>
<organism evidence="1 2">
    <name type="scientific">Haloferula sargassicola</name>
    <dbReference type="NCBI Taxonomy" id="490096"/>
    <lineage>
        <taxon>Bacteria</taxon>
        <taxon>Pseudomonadati</taxon>
        <taxon>Verrucomicrobiota</taxon>
        <taxon>Verrucomicrobiia</taxon>
        <taxon>Verrucomicrobiales</taxon>
        <taxon>Verrucomicrobiaceae</taxon>
        <taxon>Haloferula</taxon>
    </lineage>
</organism>
<protein>
    <recommendedName>
        <fullName evidence="3">Transposase</fullName>
    </recommendedName>
</protein>
<reference evidence="1 2" key="1">
    <citation type="submission" date="2024-02" db="EMBL/GenBank/DDBJ databases">
        <title>Haloferula sargassicola NBRC 104335.</title>
        <authorList>
            <person name="Ichikawa N."/>
            <person name="Katano-Makiyama Y."/>
            <person name="Hidaka K."/>
        </authorList>
    </citation>
    <scope>NUCLEOTIDE SEQUENCE [LARGE SCALE GENOMIC DNA]</scope>
    <source>
        <strain evidence="1 2">NBRC 104335</strain>
    </source>
</reference>
<dbReference type="Proteomes" id="UP001476282">
    <property type="component" value="Unassembled WGS sequence"/>
</dbReference>
<dbReference type="EMBL" id="BAABRI010000034">
    <property type="protein sequence ID" value="GAA5484759.1"/>
    <property type="molecule type" value="Genomic_DNA"/>
</dbReference>
<evidence type="ECO:0000313" key="1">
    <source>
        <dbReference type="EMBL" id="GAA5484759.1"/>
    </source>
</evidence>
<name>A0ABP9UZD9_9BACT</name>
<comment type="caution">
    <text evidence="1">The sequence shown here is derived from an EMBL/GenBank/DDBJ whole genome shotgun (WGS) entry which is preliminary data.</text>
</comment>